<dbReference type="GeneID" id="120261177"/>
<keyword evidence="1" id="KW-0472">Membrane</keyword>
<keyword evidence="1" id="KW-0812">Transmembrane</keyword>
<dbReference type="PANTHER" id="PTHR15852">
    <property type="entry name" value="PLASTID TRANSCRIPTIONALLY ACTIVE PROTEIN"/>
    <property type="match status" value="1"/>
</dbReference>
<feature type="transmembrane region" description="Helical" evidence="1">
    <location>
        <begin position="12"/>
        <end position="37"/>
    </location>
</feature>
<dbReference type="InterPro" id="IPR036410">
    <property type="entry name" value="HSP_DnaJ_Cys-rich_dom_sf"/>
</dbReference>
<dbReference type="RefSeq" id="XP_039124877.1">
    <property type="nucleotide sequence ID" value="XM_039268943.1"/>
</dbReference>
<dbReference type="SUPFAM" id="SSF57938">
    <property type="entry name" value="DnaJ/Hsp40 cysteine-rich domain"/>
    <property type="match status" value="1"/>
</dbReference>
<sequence>MPGGIPQPLRALASAAGFVVGGIFTLSLASSVAIRVLQNAAESKRKKIARPCTVCKGKGFYVCKLCGGNSTIKWSPLYDPIVINPCLCPTCDGNRVQRCLNCLGKCYV</sequence>
<evidence type="ECO:0000313" key="2">
    <source>
        <dbReference type="Proteomes" id="UP001515500"/>
    </source>
</evidence>
<keyword evidence="1" id="KW-1133">Transmembrane helix</keyword>
<proteinExistence type="predicted"/>
<evidence type="ECO:0000256" key="1">
    <source>
        <dbReference type="SAM" id="Phobius"/>
    </source>
</evidence>
<evidence type="ECO:0000313" key="3">
    <source>
        <dbReference type="RefSeq" id="XP_039124876.1"/>
    </source>
</evidence>
<evidence type="ECO:0000313" key="5">
    <source>
        <dbReference type="RefSeq" id="XP_039124878.1"/>
    </source>
</evidence>
<gene>
    <name evidence="3 4 5" type="primary">LOC120261177</name>
</gene>
<keyword evidence="2" id="KW-1185">Reference proteome</keyword>
<evidence type="ECO:0000313" key="4">
    <source>
        <dbReference type="RefSeq" id="XP_039124877.1"/>
    </source>
</evidence>
<dbReference type="AlphaFoldDB" id="A0AB40BC48"/>
<dbReference type="Proteomes" id="UP001515500">
    <property type="component" value="Chromosome 5"/>
</dbReference>
<name>A0AB40BC48_DIOCR</name>
<accession>A0AB40BC48</accession>
<organism evidence="2 4">
    <name type="scientific">Dioscorea cayennensis subsp. rotundata</name>
    <name type="common">White Guinea yam</name>
    <name type="synonym">Dioscorea rotundata</name>
    <dbReference type="NCBI Taxonomy" id="55577"/>
    <lineage>
        <taxon>Eukaryota</taxon>
        <taxon>Viridiplantae</taxon>
        <taxon>Streptophyta</taxon>
        <taxon>Embryophyta</taxon>
        <taxon>Tracheophyta</taxon>
        <taxon>Spermatophyta</taxon>
        <taxon>Magnoliopsida</taxon>
        <taxon>Liliopsida</taxon>
        <taxon>Dioscoreales</taxon>
        <taxon>Dioscoreaceae</taxon>
        <taxon>Dioscorea</taxon>
    </lineage>
</organism>
<dbReference type="RefSeq" id="XP_039124876.1">
    <property type="nucleotide sequence ID" value="XM_039268942.1"/>
</dbReference>
<dbReference type="RefSeq" id="XP_039124878.1">
    <property type="nucleotide sequence ID" value="XM_039268944.1"/>
</dbReference>
<protein>
    <submittedName>
        <fullName evidence="3 4">Uncharacterized protein LOC120261177</fullName>
    </submittedName>
</protein>
<reference evidence="3 4" key="1">
    <citation type="submission" date="2025-04" db="UniProtKB">
        <authorList>
            <consortium name="RefSeq"/>
        </authorList>
    </citation>
    <scope>IDENTIFICATION</scope>
</reference>
<dbReference type="PANTHER" id="PTHR15852:SF29">
    <property type="entry name" value="PLASTID TRANSCRIPTIONALLY ACTIVE PROTEIN"/>
    <property type="match status" value="1"/>
</dbReference>